<feature type="domain" description="ABC-type glycine betaine transport system substrate-binding" evidence="2">
    <location>
        <begin position="43"/>
        <end position="303"/>
    </location>
</feature>
<accession>A0A2T0VJA6</accession>
<evidence type="ECO:0000313" key="3">
    <source>
        <dbReference type="EMBL" id="PRY70185.1"/>
    </source>
</evidence>
<dbReference type="Gene3D" id="3.40.190.10">
    <property type="entry name" value="Periplasmic binding protein-like II"/>
    <property type="match status" value="1"/>
</dbReference>
<protein>
    <submittedName>
        <fullName evidence="3">Osmoprotectant transport system substrate-binding protein</fullName>
    </submittedName>
</protein>
<dbReference type="Gene3D" id="3.40.190.120">
    <property type="entry name" value="Osmoprotection protein (prox), domain 2"/>
    <property type="match status" value="1"/>
</dbReference>
<dbReference type="RefSeq" id="WP_106209127.1">
    <property type="nucleotide sequence ID" value="NZ_PVTL01000001.1"/>
</dbReference>
<organism evidence="3 4">
    <name type="scientific">Glaciihabitans tibetensis</name>
    <dbReference type="NCBI Taxonomy" id="1266600"/>
    <lineage>
        <taxon>Bacteria</taxon>
        <taxon>Bacillati</taxon>
        <taxon>Actinomycetota</taxon>
        <taxon>Actinomycetes</taxon>
        <taxon>Micrococcales</taxon>
        <taxon>Microbacteriaceae</taxon>
        <taxon>Glaciihabitans</taxon>
    </lineage>
</organism>
<dbReference type="GO" id="GO:0022857">
    <property type="term" value="F:transmembrane transporter activity"/>
    <property type="evidence" value="ECO:0007669"/>
    <property type="project" value="InterPro"/>
</dbReference>
<dbReference type="EMBL" id="PVTL01000001">
    <property type="protein sequence ID" value="PRY70185.1"/>
    <property type="molecule type" value="Genomic_DNA"/>
</dbReference>
<sequence>MFTAGKGRRVAIGAVVVGAVIALSGCASGDPLADENSSSDGETLVVGSQQYYSNEIVAEIYSQALENAGYTIDRQFQIGAREVYLPEVEEGNIDVFPEYTGSLLQALDPSVTSGTSDEVYSQLVEALPEELSVLDPAEASDQNSWTVTQAFADQYDLTDIASLSNVTEPITVGGNSELQTRPYGPDALQELYGVTVAGFTAVEDSGGPLTVKALVDNTIQLTNIYTASPLIEANDLIALEDPDGLFLPDNIVPVVSDKVDADATDILNEISAALSAEDLVSMNAESVDEQKSSEEIATAWLTENDLLG</sequence>
<name>A0A2T0VJA6_9MICO</name>
<dbReference type="CDD" id="cd13606">
    <property type="entry name" value="PBP2_ProX_like"/>
    <property type="match status" value="1"/>
</dbReference>
<dbReference type="PROSITE" id="PS51257">
    <property type="entry name" value="PROKAR_LIPOPROTEIN"/>
    <property type="match status" value="1"/>
</dbReference>
<dbReference type="InterPro" id="IPR007210">
    <property type="entry name" value="ABC_Gly_betaine_transp_sub-bd"/>
</dbReference>
<keyword evidence="4" id="KW-1185">Reference proteome</keyword>
<dbReference type="Pfam" id="PF04069">
    <property type="entry name" value="OpuAC"/>
    <property type="match status" value="1"/>
</dbReference>
<feature type="signal peptide" evidence="1">
    <location>
        <begin position="1"/>
        <end position="29"/>
    </location>
</feature>
<keyword evidence="1" id="KW-0732">Signal</keyword>
<proteinExistence type="predicted"/>
<evidence type="ECO:0000256" key="1">
    <source>
        <dbReference type="SAM" id="SignalP"/>
    </source>
</evidence>
<comment type="caution">
    <text evidence="3">The sequence shown here is derived from an EMBL/GenBank/DDBJ whole genome shotgun (WGS) entry which is preliminary data.</text>
</comment>
<feature type="chain" id="PRO_5039124220" evidence="1">
    <location>
        <begin position="30"/>
        <end position="308"/>
    </location>
</feature>
<dbReference type="SUPFAM" id="SSF53850">
    <property type="entry name" value="Periplasmic binding protein-like II"/>
    <property type="match status" value="1"/>
</dbReference>
<dbReference type="OrthoDB" id="9781705at2"/>
<dbReference type="Proteomes" id="UP000237983">
    <property type="component" value="Unassembled WGS sequence"/>
</dbReference>
<dbReference type="AlphaFoldDB" id="A0A2T0VJA6"/>
<gene>
    <name evidence="3" type="ORF">B0I08_101313</name>
</gene>
<evidence type="ECO:0000259" key="2">
    <source>
        <dbReference type="Pfam" id="PF04069"/>
    </source>
</evidence>
<dbReference type="GO" id="GO:0043190">
    <property type="term" value="C:ATP-binding cassette (ABC) transporter complex"/>
    <property type="evidence" value="ECO:0007669"/>
    <property type="project" value="InterPro"/>
</dbReference>
<evidence type="ECO:0000313" key="4">
    <source>
        <dbReference type="Proteomes" id="UP000237983"/>
    </source>
</evidence>
<reference evidence="3 4" key="1">
    <citation type="submission" date="2018-03" db="EMBL/GenBank/DDBJ databases">
        <title>Genomic Encyclopedia of Type Strains, Phase III (KMG-III): the genomes of soil and plant-associated and newly described type strains.</title>
        <authorList>
            <person name="Whitman W."/>
        </authorList>
    </citation>
    <scope>NUCLEOTIDE SEQUENCE [LARGE SCALE GENOMIC DNA]</scope>
    <source>
        <strain evidence="3 4">CGMCC 1.12484</strain>
    </source>
</reference>